<dbReference type="Pfam" id="PF14158">
    <property type="entry name" value="YndJ"/>
    <property type="match status" value="1"/>
</dbReference>
<feature type="transmembrane region" description="Helical" evidence="1">
    <location>
        <begin position="241"/>
        <end position="262"/>
    </location>
</feature>
<keyword evidence="3" id="KW-1185">Reference proteome</keyword>
<evidence type="ECO:0000313" key="2">
    <source>
        <dbReference type="EMBL" id="RBW68920.1"/>
    </source>
</evidence>
<feature type="transmembrane region" description="Helical" evidence="1">
    <location>
        <begin position="277"/>
        <end position="299"/>
    </location>
</feature>
<keyword evidence="1" id="KW-0472">Membrane</keyword>
<protein>
    <recommendedName>
        <fullName evidence="4">YndJ-like protein</fullName>
    </recommendedName>
</protein>
<dbReference type="InterPro" id="IPR025450">
    <property type="entry name" value="YndJ-like"/>
</dbReference>
<evidence type="ECO:0008006" key="4">
    <source>
        <dbReference type="Google" id="ProtNLM"/>
    </source>
</evidence>
<dbReference type="Proteomes" id="UP000253314">
    <property type="component" value="Unassembled WGS sequence"/>
</dbReference>
<evidence type="ECO:0000313" key="3">
    <source>
        <dbReference type="Proteomes" id="UP000253314"/>
    </source>
</evidence>
<feature type="transmembrane region" description="Helical" evidence="1">
    <location>
        <begin position="210"/>
        <end position="229"/>
    </location>
</feature>
<reference evidence="2 3" key="1">
    <citation type="submission" date="2018-07" db="EMBL/GenBank/DDBJ databases">
        <title>Lottiidibacillus patelloidae gen. nov., sp. nov., isolated from the intestinal tract of a marine limpet and the reclassification of B. taeanensis BH030017T, B. algicola KMM 3737T and B. hwajinpoensis SW-72T as genus Lottiidibacillus.</title>
        <authorList>
            <person name="Liu R."/>
            <person name="Huang Z."/>
        </authorList>
    </citation>
    <scope>NUCLEOTIDE SEQUENCE [LARGE SCALE GENOMIC DNA]</scope>
    <source>
        <strain evidence="2 3">BH030017</strain>
    </source>
</reference>
<feature type="transmembrane region" description="Helical" evidence="1">
    <location>
        <begin position="12"/>
        <end position="28"/>
    </location>
</feature>
<comment type="caution">
    <text evidence="2">The sequence shown here is derived from an EMBL/GenBank/DDBJ whole genome shotgun (WGS) entry which is preliminary data.</text>
</comment>
<dbReference type="AlphaFoldDB" id="A0A366XRF0"/>
<accession>A0A366XRF0</accession>
<feature type="transmembrane region" description="Helical" evidence="1">
    <location>
        <begin position="89"/>
        <end position="109"/>
    </location>
</feature>
<evidence type="ECO:0000256" key="1">
    <source>
        <dbReference type="SAM" id="Phobius"/>
    </source>
</evidence>
<feature type="transmembrane region" description="Helical" evidence="1">
    <location>
        <begin position="185"/>
        <end position="204"/>
    </location>
</feature>
<keyword evidence="1" id="KW-0812">Transmembrane</keyword>
<gene>
    <name evidence="2" type="ORF">DS031_14390</name>
</gene>
<feature type="transmembrane region" description="Helical" evidence="1">
    <location>
        <begin position="153"/>
        <end position="173"/>
    </location>
</feature>
<organism evidence="2 3">
    <name type="scientific">Bacillus taeanensis</name>
    <dbReference type="NCBI Taxonomy" id="273032"/>
    <lineage>
        <taxon>Bacteria</taxon>
        <taxon>Bacillati</taxon>
        <taxon>Bacillota</taxon>
        <taxon>Bacilli</taxon>
        <taxon>Bacillales</taxon>
        <taxon>Bacillaceae</taxon>
        <taxon>Bacillus</taxon>
    </lineage>
</organism>
<name>A0A366XRF0_9BACI</name>
<proteinExistence type="predicted"/>
<feature type="transmembrane region" description="Helical" evidence="1">
    <location>
        <begin position="121"/>
        <end position="141"/>
    </location>
</feature>
<dbReference type="RefSeq" id="WP_113806774.1">
    <property type="nucleotide sequence ID" value="NZ_QOCW01000015.1"/>
</dbReference>
<sequence>MMVMQKTEIRNSLIGAFVWLFISMIIELTLIETLLLFAFFVTVPLTVMLTETKTRDGLLFQSYQLALTLQLPAALFASLSFIFPQGFAAGILSLPWLIFTIVTALYGLLRLLERGISSVEELTVDCGLLYLALGGAWFALYRFGGVVLDFSDTIILLTAIHFHFSALTAPIFAGMLGRMLGKKTNLYKVTTLGIIASPMLVATGITYSRVLEFCAVVLFVFCLFLYSYQTMKLRVNRFAKVLLVLSSGSLMLTMSFSFLYGLGRMLNIQFVSIPTMVLFHGIGNAVGFVFCGVFAWLFVRPQMKSHSYGIPHSKIVGRWKIGANFFERHSFHDEKRPASSGLVDDFSLYKREDFTPASFILKLFRFMSIRLIMNSMLRQDGTASFARFLAFIK</sequence>
<dbReference type="OrthoDB" id="2614436at2"/>
<keyword evidence="1" id="KW-1133">Transmembrane helix</keyword>
<dbReference type="EMBL" id="QOCW01000015">
    <property type="protein sequence ID" value="RBW68920.1"/>
    <property type="molecule type" value="Genomic_DNA"/>
</dbReference>